<dbReference type="Proteomes" id="UP001596523">
    <property type="component" value="Unassembled WGS sequence"/>
</dbReference>
<dbReference type="EMBL" id="JBHTCF010000010">
    <property type="protein sequence ID" value="MFC7307205.1"/>
    <property type="molecule type" value="Genomic_DNA"/>
</dbReference>
<dbReference type="RefSeq" id="WP_381833726.1">
    <property type="nucleotide sequence ID" value="NZ_JBHTCF010000010.1"/>
</dbReference>
<accession>A0ABW2JNV8</accession>
<evidence type="ECO:0000313" key="2">
    <source>
        <dbReference type="EMBL" id="MFC7307205.1"/>
    </source>
</evidence>
<reference evidence="3" key="1">
    <citation type="journal article" date="2019" name="Int. J. Syst. Evol. Microbiol.">
        <title>The Global Catalogue of Microorganisms (GCM) 10K type strain sequencing project: providing services to taxonomists for standard genome sequencing and annotation.</title>
        <authorList>
            <consortium name="The Broad Institute Genomics Platform"/>
            <consortium name="The Broad Institute Genome Sequencing Center for Infectious Disease"/>
            <person name="Wu L."/>
            <person name="Ma J."/>
        </authorList>
    </citation>
    <scope>NUCLEOTIDE SEQUENCE [LARGE SCALE GENOMIC DNA]</scope>
    <source>
        <strain evidence="3">SYNS20</strain>
    </source>
</reference>
<name>A0ABW2JNV8_9ACTN</name>
<evidence type="ECO:0000256" key="1">
    <source>
        <dbReference type="SAM" id="MobiDB-lite"/>
    </source>
</evidence>
<keyword evidence="3" id="KW-1185">Reference proteome</keyword>
<evidence type="ECO:0000313" key="3">
    <source>
        <dbReference type="Proteomes" id="UP001596523"/>
    </source>
</evidence>
<feature type="region of interest" description="Disordered" evidence="1">
    <location>
        <begin position="647"/>
        <end position="666"/>
    </location>
</feature>
<sequence length="686" mass="73376">MPARYHLRFQLHPTSAAPHQAAELAKFCLESGVEEVVLLLAAEEFHNGHPTDAEQDLLYDATAVAADVLRDAGLGVSLNPWVTTGHADRGRHDRHGFALMSGPDGGSATGQASFACPRWRSWITAHYARFAGLGFRVLWLEDDFRYHNHAPLTWGGGFEPLMLDRLALLVGEAVTREQVVAAVTAPGTPHPWRALLQHVWHTAQLEVAALVAEAVTRHSDGRSRLGLMSSDPGAHSVEGRDWPALFEALTIGGEVSQRPHFAPYSDAPGRTLSRSVWLLEMQRALRPAHVRTEPEIENWPHTTWSKSDTQTWSEMVTAQLSGADALFLNLLPSPSGHAQRHPRVAELLKRSRPALDHVADHHRSEWPTLGVGLPVAPDGAAHVRTARAGDLADLAPDPGAAADFLLRHGIPVTAEQAPVNVLFGQAARSFDDAHLRRLLSGGLLIDGVAAHVLTERGFGALLGVTVTEITGRDEPSAPGPYSVERLLPAVPVAGHDDGSEIHLSVNLQPALARLRPVADAEVWSTVLTADLRTWGAGRCVFSNAIGGRVAVLAATAPELLPCDDDGQRLLHATVRHLEGEAPDLPLVSGGPHLIPRLARTEHGRHLAIANGSADPARPRISFPTAPATAGATLLAPLAAPSLATLTAAADSPTPSPPSMAPTTLTLDQDLPHRGWLLVRTADGVQR</sequence>
<proteinExistence type="predicted"/>
<comment type="caution">
    <text evidence="2">The sequence shown here is derived from an EMBL/GenBank/DDBJ whole genome shotgun (WGS) entry which is preliminary data.</text>
</comment>
<protein>
    <submittedName>
        <fullName evidence="2">Uncharacterized protein</fullName>
    </submittedName>
</protein>
<organism evidence="2 3">
    <name type="scientific">Streptomyces monticola</name>
    <dbReference type="NCBI Taxonomy" id="2666263"/>
    <lineage>
        <taxon>Bacteria</taxon>
        <taxon>Bacillati</taxon>
        <taxon>Actinomycetota</taxon>
        <taxon>Actinomycetes</taxon>
        <taxon>Kitasatosporales</taxon>
        <taxon>Streptomycetaceae</taxon>
        <taxon>Streptomyces</taxon>
    </lineage>
</organism>
<gene>
    <name evidence="2" type="ORF">ACFQVC_23625</name>
</gene>